<dbReference type="GeneID" id="69980434"/>
<comment type="caution">
    <text evidence="2">The sequence shown here is derived from an EMBL/GenBank/DDBJ whole genome shotgun (WGS) entry which is preliminary data.</text>
</comment>
<dbReference type="InterPro" id="IPR036890">
    <property type="entry name" value="HATPase_C_sf"/>
</dbReference>
<organism evidence="2 3">
    <name type="scientific">Parabacteroides goldsteinii DSM 19448 = WAL 12034</name>
    <dbReference type="NCBI Taxonomy" id="927665"/>
    <lineage>
        <taxon>Bacteria</taxon>
        <taxon>Pseudomonadati</taxon>
        <taxon>Bacteroidota</taxon>
        <taxon>Bacteroidia</taxon>
        <taxon>Bacteroidales</taxon>
        <taxon>Tannerellaceae</taxon>
        <taxon>Parabacteroides</taxon>
    </lineage>
</organism>
<accession>A0A0F5ISR7</accession>
<dbReference type="Gene3D" id="3.30.565.10">
    <property type="entry name" value="Histidine kinase-like ATPase, C-terminal domain"/>
    <property type="match status" value="1"/>
</dbReference>
<dbReference type="STRING" id="927665.HMPREF1535_03819"/>
<dbReference type="EMBL" id="AQHV01000021">
    <property type="protein sequence ID" value="KKB48591.1"/>
    <property type="molecule type" value="Genomic_DNA"/>
</dbReference>
<reference evidence="2 3" key="1">
    <citation type="submission" date="2013-04" db="EMBL/GenBank/DDBJ databases">
        <title>The Genome Sequence of Parabacteroides goldsteinii DSM 19448.</title>
        <authorList>
            <consortium name="The Broad Institute Genomics Platform"/>
            <person name="Earl A."/>
            <person name="Ward D."/>
            <person name="Feldgarden M."/>
            <person name="Gevers D."/>
            <person name="Martens E."/>
            <person name="Sakamoto M."/>
            <person name="Benno Y."/>
            <person name="Song Y."/>
            <person name="Liu C."/>
            <person name="Lee J."/>
            <person name="Bolanos M."/>
            <person name="Vaisanen M.L."/>
            <person name="Finegold S.M."/>
            <person name="Walker B."/>
            <person name="Young S."/>
            <person name="Zeng Q."/>
            <person name="Gargeya S."/>
            <person name="Fitzgerald M."/>
            <person name="Haas B."/>
            <person name="Abouelleil A."/>
            <person name="Allen A.W."/>
            <person name="Alvarado L."/>
            <person name="Arachchi H.M."/>
            <person name="Berlin A.M."/>
            <person name="Chapman S.B."/>
            <person name="Gainer-Dewar J."/>
            <person name="Goldberg J."/>
            <person name="Griggs A."/>
            <person name="Gujja S."/>
            <person name="Hansen M."/>
            <person name="Howarth C."/>
            <person name="Imamovic A."/>
            <person name="Ireland A."/>
            <person name="Larimer J."/>
            <person name="McCowan C."/>
            <person name="Murphy C."/>
            <person name="Pearson M."/>
            <person name="Poon T.W."/>
            <person name="Priest M."/>
            <person name="Roberts A."/>
            <person name="Saif S."/>
            <person name="Shea T."/>
            <person name="Sisk P."/>
            <person name="Sykes S."/>
            <person name="Wortman J."/>
            <person name="Nusbaum C."/>
            <person name="Birren B."/>
        </authorList>
    </citation>
    <scope>NUCLEOTIDE SEQUENCE [LARGE SCALE GENOMIC DNA]</scope>
    <source>
        <strain evidence="2 3">DSM 19448</strain>
    </source>
</reference>
<proteinExistence type="predicted"/>
<dbReference type="Pfam" id="PF13581">
    <property type="entry name" value="HATPase_c_2"/>
    <property type="match status" value="1"/>
</dbReference>
<evidence type="ECO:0000259" key="1">
    <source>
        <dbReference type="Pfam" id="PF13581"/>
    </source>
</evidence>
<feature type="domain" description="Histidine kinase/HSP90-like ATPase" evidence="1">
    <location>
        <begin position="20"/>
        <end position="133"/>
    </location>
</feature>
<sequence>MQLTFELEGGNFSKAGYASSQIKKILKQLSIDSRVIKRVVVALYEAEVNVVAHAWRGKVAAELDADKITLTLKDEGPGIPDIPQAMQEGFSTASPAVREMGFGAGMGLPNMKKNVDELTIESEVGVGTIVRMVTWFRKKE</sequence>
<dbReference type="RefSeq" id="WP_007656804.1">
    <property type="nucleotide sequence ID" value="NZ_KQ033913.1"/>
</dbReference>
<name>A0A0F5ISR7_9BACT</name>
<dbReference type="SUPFAM" id="SSF55874">
    <property type="entry name" value="ATPase domain of HSP90 chaperone/DNA topoisomerase II/histidine kinase"/>
    <property type="match status" value="1"/>
</dbReference>
<protein>
    <recommendedName>
        <fullName evidence="1">Histidine kinase/HSP90-like ATPase domain-containing protein</fullName>
    </recommendedName>
</protein>
<dbReference type="InterPro" id="IPR003594">
    <property type="entry name" value="HATPase_dom"/>
</dbReference>
<dbReference type="Proteomes" id="UP000033047">
    <property type="component" value="Unassembled WGS sequence"/>
</dbReference>
<evidence type="ECO:0000313" key="3">
    <source>
        <dbReference type="Proteomes" id="UP000033047"/>
    </source>
</evidence>
<dbReference type="PATRIC" id="fig|927665.4.peg.3924"/>
<dbReference type="HOGENOM" id="CLU_129722_0_0_10"/>
<evidence type="ECO:0000313" key="2">
    <source>
        <dbReference type="EMBL" id="KKB48591.1"/>
    </source>
</evidence>
<dbReference type="AlphaFoldDB" id="A0A0F5ISR7"/>
<gene>
    <name evidence="2" type="ORF">HMPREF1535_03819</name>
</gene>